<proteinExistence type="predicted"/>
<dbReference type="EMBL" id="PEDL01000019">
    <property type="protein sequence ID" value="PHV69735.1"/>
    <property type="molecule type" value="Genomic_DNA"/>
</dbReference>
<name>A0AC61D8Z2_9FIRM</name>
<organism evidence="1 2">
    <name type="scientific">Sporanaerobium hydrogeniformans</name>
    <dbReference type="NCBI Taxonomy" id="3072179"/>
    <lineage>
        <taxon>Bacteria</taxon>
        <taxon>Bacillati</taxon>
        <taxon>Bacillota</taxon>
        <taxon>Clostridia</taxon>
        <taxon>Lachnospirales</taxon>
        <taxon>Lachnospiraceae</taxon>
        <taxon>Sporanaerobium</taxon>
    </lineage>
</organism>
<evidence type="ECO:0000313" key="2">
    <source>
        <dbReference type="Proteomes" id="UP000224460"/>
    </source>
</evidence>
<dbReference type="Proteomes" id="UP000224460">
    <property type="component" value="Unassembled WGS sequence"/>
</dbReference>
<keyword evidence="2" id="KW-1185">Reference proteome</keyword>
<gene>
    <name evidence="1" type="ORF">CS063_14150</name>
</gene>
<comment type="caution">
    <text evidence="1">The sequence shown here is derived from an EMBL/GenBank/DDBJ whole genome shotgun (WGS) entry which is preliminary data.</text>
</comment>
<reference evidence="1" key="1">
    <citation type="submission" date="2017-10" db="EMBL/GenBank/DDBJ databases">
        <title>Genome sequence of cellulolytic Lachnospiraceae bacterium XHS1971 isolated from hotspring sediment.</title>
        <authorList>
            <person name="Vasudevan G."/>
            <person name="Joshi A.J."/>
            <person name="Hivarkar S."/>
            <person name="Lanjekar V.B."/>
            <person name="Dhakephalkar P.K."/>
            <person name="Dagar S."/>
        </authorList>
    </citation>
    <scope>NUCLEOTIDE SEQUENCE</scope>
    <source>
        <strain evidence="1">XHS1971</strain>
    </source>
</reference>
<protein>
    <submittedName>
        <fullName evidence="1">Uncharacterized protein</fullName>
    </submittedName>
</protein>
<evidence type="ECO:0000313" key="1">
    <source>
        <dbReference type="EMBL" id="PHV69735.1"/>
    </source>
</evidence>
<accession>A0AC61D8Z2</accession>
<sequence length="460" mass="53634">MKTKNLQEQLEEKLEDIVPISDDELPEKGIILNDDKNAIKYINWNIFIAYFLTIYTIIYTDSNVLYVYSDNVYWELSENTCLRLVRNLLHLSIPNSWKTGYEKVVLSIIKLEVRKISNFNQDMKRLNLLNGIWNMEKQKLSKHTPKLYTSNQIPITYQQDAKCPKFRRFLKDIFEGDKQRIKLVQEIMGYSLTNLSKAQKAFIFLGTGANGKSVLMDIMIKLVGIDNVSTLPLSDFESSFRRCMLMDKKLNVVTEAEFKTNAFSTNQFKAIVSGDVTTGEIKGGKLFNFRAYCKIVIAMNALPKVKDKSYGFKRRICVVVFDKTIKKEEQNKNLLLELSSELDGIFNFALKGLKRLEENDFNFTHSERCEEYMNEYFKENNLLESFVDEKLEQGNKNERIKNPDLYDGYIKWCKNKKINGKNYAKKQFTMDLKSVLNDKDINFVADKKNGIRGLQGIRWK</sequence>